<dbReference type="GO" id="GO:0005524">
    <property type="term" value="F:ATP binding"/>
    <property type="evidence" value="ECO:0007669"/>
    <property type="project" value="UniProtKB-KW"/>
</dbReference>
<keyword evidence="6 9" id="KW-0067">ATP-binding</keyword>
<sequence length="345" mass="38627">MKPDETQNRMQSEMTNEAGTLLEIRNLKVRFTARKKVLTAVDGVSMSIRSGEIVGVAGESGSGKSVMSQSILRLREYDSDVRYEGQVLFEGQDLLKASQAEMRGIRGNRIAVIFQDPMTSLSPVHTVGRQLSEVLVLHKKMTKQRAKERCGELLHLTGIPNPEDCMRKYPYELSGGMQQRVMIAMALSCEPKLLIADEPTTALDVTIQEQILNLIAELNERMGMSVLFITHDLGAMAQICHSVRVMYLGNLVEEARTEELFARPMHPYTQGLLDCIPRLDSDRSQPLRVISGVVPPLSNVPDGCRFCTRCPYADQRCMSQNPPSVEVFPGHKAKCWKYTPEQEAE</sequence>
<evidence type="ECO:0000256" key="4">
    <source>
        <dbReference type="ARBA" id="ARBA00022475"/>
    </source>
</evidence>
<evidence type="ECO:0000256" key="2">
    <source>
        <dbReference type="ARBA" id="ARBA00005417"/>
    </source>
</evidence>
<comment type="caution">
    <text evidence="9">The sequence shown here is derived from an EMBL/GenBank/DDBJ whole genome shotgun (WGS) entry which is preliminary data.</text>
</comment>
<gene>
    <name evidence="9" type="ORF">HMPREF1090_02914</name>
</gene>
<accession>A0A0E2HMY5</accession>
<comment type="similarity">
    <text evidence="2">Belongs to the ABC transporter superfamily.</text>
</comment>
<dbReference type="PANTHER" id="PTHR43297:SF2">
    <property type="entry name" value="DIPEPTIDE TRANSPORT ATP-BINDING PROTEIN DPPD"/>
    <property type="match status" value="1"/>
</dbReference>
<reference evidence="9 10" key="1">
    <citation type="submission" date="2013-01" db="EMBL/GenBank/DDBJ databases">
        <title>The Genome Sequence of Clostridium clostridioforme 90A8.</title>
        <authorList>
            <consortium name="The Broad Institute Genome Sequencing Platform"/>
            <person name="Earl A."/>
            <person name="Ward D."/>
            <person name="Feldgarden M."/>
            <person name="Gevers D."/>
            <person name="Courvalin P."/>
            <person name="Lambert T."/>
            <person name="Walker B."/>
            <person name="Young S.K."/>
            <person name="Zeng Q."/>
            <person name="Gargeya S."/>
            <person name="Fitzgerald M."/>
            <person name="Haas B."/>
            <person name="Abouelleil A."/>
            <person name="Alvarado L."/>
            <person name="Arachchi H.M."/>
            <person name="Berlin A.M."/>
            <person name="Chapman S.B."/>
            <person name="Dewar J."/>
            <person name="Goldberg J."/>
            <person name="Griggs A."/>
            <person name="Gujja S."/>
            <person name="Hansen M."/>
            <person name="Howarth C."/>
            <person name="Imamovic A."/>
            <person name="Larimer J."/>
            <person name="McCowan C."/>
            <person name="Murphy C."/>
            <person name="Neiman D."/>
            <person name="Pearson M."/>
            <person name="Priest M."/>
            <person name="Roberts A."/>
            <person name="Saif S."/>
            <person name="Shea T."/>
            <person name="Sisk P."/>
            <person name="Sykes S."/>
            <person name="Wortman J."/>
            <person name="Nusbaum C."/>
            <person name="Birren B."/>
        </authorList>
    </citation>
    <scope>NUCLEOTIDE SEQUENCE [LARGE SCALE GENOMIC DNA]</scope>
    <source>
        <strain evidence="9 10">90A8</strain>
    </source>
</reference>
<dbReference type="SUPFAM" id="SSF52540">
    <property type="entry name" value="P-loop containing nucleoside triphosphate hydrolases"/>
    <property type="match status" value="1"/>
</dbReference>
<evidence type="ECO:0000313" key="10">
    <source>
        <dbReference type="Proteomes" id="UP000013085"/>
    </source>
</evidence>
<keyword evidence="5" id="KW-0547">Nucleotide-binding</keyword>
<evidence type="ECO:0000256" key="7">
    <source>
        <dbReference type="ARBA" id="ARBA00023136"/>
    </source>
</evidence>
<feature type="domain" description="ABC transporter" evidence="8">
    <location>
        <begin position="24"/>
        <end position="273"/>
    </location>
</feature>
<dbReference type="InterPro" id="IPR003593">
    <property type="entry name" value="AAA+_ATPase"/>
</dbReference>
<evidence type="ECO:0000259" key="8">
    <source>
        <dbReference type="PROSITE" id="PS50893"/>
    </source>
</evidence>
<dbReference type="Proteomes" id="UP000013085">
    <property type="component" value="Unassembled WGS sequence"/>
</dbReference>
<dbReference type="PROSITE" id="PS50893">
    <property type="entry name" value="ABC_TRANSPORTER_2"/>
    <property type="match status" value="1"/>
</dbReference>
<dbReference type="PANTHER" id="PTHR43297">
    <property type="entry name" value="OLIGOPEPTIDE TRANSPORT ATP-BINDING PROTEIN APPD"/>
    <property type="match status" value="1"/>
</dbReference>
<evidence type="ECO:0000256" key="6">
    <source>
        <dbReference type="ARBA" id="ARBA00022840"/>
    </source>
</evidence>
<dbReference type="GO" id="GO:0005886">
    <property type="term" value="C:plasma membrane"/>
    <property type="evidence" value="ECO:0007669"/>
    <property type="project" value="UniProtKB-SubCell"/>
</dbReference>
<name>A0A0E2HMY5_9FIRM</name>
<dbReference type="InterPro" id="IPR017871">
    <property type="entry name" value="ABC_transporter-like_CS"/>
</dbReference>
<dbReference type="Pfam" id="PF08352">
    <property type="entry name" value="oligo_HPY"/>
    <property type="match status" value="1"/>
</dbReference>
<dbReference type="GO" id="GO:0016887">
    <property type="term" value="F:ATP hydrolysis activity"/>
    <property type="evidence" value="ECO:0007669"/>
    <property type="project" value="InterPro"/>
</dbReference>
<dbReference type="CDD" id="cd03257">
    <property type="entry name" value="ABC_NikE_OppD_transporters"/>
    <property type="match status" value="1"/>
</dbReference>
<dbReference type="Gene3D" id="3.40.50.300">
    <property type="entry name" value="P-loop containing nucleotide triphosphate hydrolases"/>
    <property type="match status" value="1"/>
</dbReference>
<dbReference type="EMBL" id="AGYR01000033">
    <property type="protein sequence ID" value="ENZ13409.1"/>
    <property type="molecule type" value="Genomic_DNA"/>
</dbReference>
<organism evidence="9 10">
    <name type="scientific">[Clostridium] clostridioforme 90A8</name>
    <dbReference type="NCBI Taxonomy" id="999408"/>
    <lineage>
        <taxon>Bacteria</taxon>
        <taxon>Bacillati</taxon>
        <taxon>Bacillota</taxon>
        <taxon>Clostridia</taxon>
        <taxon>Lachnospirales</taxon>
        <taxon>Lachnospiraceae</taxon>
        <taxon>Enterocloster</taxon>
    </lineage>
</organism>
<evidence type="ECO:0000256" key="3">
    <source>
        <dbReference type="ARBA" id="ARBA00022448"/>
    </source>
</evidence>
<comment type="subcellular location">
    <subcellularLocation>
        <location evidence="1">Cell membrane</location>
        <topology evidence="1">Peripheral membrane protein</topology>
    </subcellularLocation>
</comment>
<dbReference type="InterPro" id="IPR050388">
    <property type="entry name" value="ABC_Ni/Peptide_Import"/>
</dbReference>
<dbReference type="RefSeq" id="WP_002588249.1">
    <property type="nucleotide sequence ID" value="NZ_KB851022.1"/>
</dbReference>
<keyword evidence="7" id="KW-0472">Membrane</keyword>
<dbReference type="InterPro" id="IPR027417">
    <property type="entry name" value="P-loop_NTPase"/>
</dbReference>
<evidence type="ECO:0000313" key="9">
    <source>
        <dbReference type="EMBL" id="ENZ13409.1"/>
    </source>
</evidence>
<evidence type="ECO:0000256" key="5">
    <source>
        <dbReference type="ARBA" id="ARBA00022741"/>
    </source>
</evidence>
<dbReference type="InterPro" id="IPR013563">
    <property type="entry name" value="Oligopep_ABC_C"/>
</dbReference>
<dbReference type="InterPro" id="IPR003439">
    <property type="entry name" value="ABC_transporter-like_ATP-bd"/>
</dbReference>
<keyword evidence="4" id="KW-1003">Cell membrane</keyword>
<dbReference type="SMART" id="SM00382">
    <property type="entry name" value="AAA"/>
    <property type="match status" value="1"/>
</dbReference>
<dbReference type="PATRIC" id="fig|999408.3.peg.3151"/>
<evidence type="ECO:0000256" key="1">
    <source>
        <dbReference type="ARBA" id="ARBA00004202"/>
    </source>
</evidence>
<proteinExistence type="inferred from homology"/>
<dbReference type="HOGENOM" id="CLU_000604_1_23_9"/>
<dbReference type="NCBIfam" id="TIGR01727">
    <property type="entry name" value="oligo_HPY"/>
    <property type="match status" value="1"/>
</dbReference>
<dbReference type="GO" id="GO:0015833">
    <property type="term" value="P:peptide transport"/>
    <property type="evidence" value="ECO:0007669"/>
    <property type="project" value="InterPro"/>
</dbReference>
<protein>
    <submittedName>
        <fullName evidence="9">Oligopeptide/dipeptide ABC transporter, ATP-binding protein domain</fullName>
    </submittedName>
</protein>
<dbReference type="Pfam" id="PF00005">
    <property type="entry name" value="ABC_tran"/>
    <property type="match status" value="1"/>
</dbReference>
<dbReference type="FunFam" id="3.40.50.300:FF:000016">
    <property type="entry name" value="Oligopeptide ABC transporter ATP-binding component"/>
    <property type="match status" value="1"/>
</dbReference>
<dbReference type="AlphaFoldDB" id="A0A0E2HMY5"/>
<dbReference type="PROSITE" id="PS00211">
    <property type="entry name" value="ABC_TRANSPORTER_1"/>
    <property type="match status" value="1"/>
</dbReference>
<keyword evidence="3" id="KW-0813">Transport</keyword>
<dbReference type="GeneID" id="57961568"/>